<accession>A0ABW1P828</accession>
<dbReference type="Proteomes" id="UP001596220">
    <property type="component" value="Unassembled WGS sequence"/>
</dbReference>
<proteinExistence type="predicted"/>
<keyword evidence="2" id="KW-1185">Reference proteome</keyword>
<gene>
    <name evidence="1" type="ORF">ACFP3R_20985</name>
</gene>
<name>A0ABW1P828_9PSEU</name>
<organism evidence="1 2">
    <name type="scientific">Saccharothrix lopnurensis</name>
    <dbReference type="NCBI Taxonomy" id="1670621"/>
    <lineage>
        <taxon>Bacteria</taxon>
        <taxon>Bacillati</taxon>
        <taxon>Actinomycetota</taxon>
        <taxon>Actinomycetes</taxon>
        <taxon>Pseudonocardiales</taxon>
        <taxon>Pseudonocardiaceae</taxon>
        <taxon>Saccharothrix</taxon>
    </lineage>
</organism>
<evidence type="ECO:0000313" key="1">
    <source>
        <dbReference type="EMBL" id="MFC6091750.1"/>
    </source>
</evidence>
<reference evidence="2" key="1">
    <citation type="journal article" date="2019" name="Int. J. Syst. Evol. Microbiol.">
        <title>The Global Catalogue of Microorganisms (GCM) 10K type strain sequencing project: providing services to taxonomists for standard genome sequencing and annotation.</title>
        <authorList>
            <consortium name="The Broad Institute Genomics Platform"/>
            <consortium name="The Broad Institute Genome Sequencing Center for Infectious Disease"/>
            <person name="Wu L."/>
            <person name="Ma J."/>
        </authorList>
    </citation>
    <scope>NUCLEOTIDE SEQUENCE [LARGE SCALE GENOMIC DNA]</scope>
    <source>
        <strain evidence="2">CGMCC 4.7246</strain>
    </source>
</reference>
<sequence>MMVAATEPLFTTWITAQDDQRAHAVMDEAVADGRAGRWCSCLGADIDCSRYRWCAHHRKPNWFLRLVAVTR</sequence>
<comment type="caution">
    <text evidence="1">The sequence shown here is derived from an EMBL/GenBank/DDBJ whole genome shotgun (WGS) entry which is preliminary data.</text>
</comment>
<protein>
    <submittedName>
        <fullName evidence="1">Uncharacterized protein</fullName>
    </submittedName>
</protein>
<dbReference type="RefSeq" id="WP_380638052.1">
    <property type="nucleotide sequence ID" value="NZ_JBHSQO010000021.1"/>
</dbReference>
<dbReference type="EMBL" id="JBHSQO010000021">
    <property type="protein sequence ID" value="MFC6091750.1"/>
    <property type="molecule type" value="Genomic_DNA"/>
</dbReference>
<evidence type="ECO:0000313" key="2">
    <source>
        <dbReference type="Proteomes" id="UP001596220"/>
    </source>
</evidence>